<name>A0A9J5WQR9_SOLCO</name>
<feature type="region of interest" description="Disordered" evidence="1">
    <location>
        <begin position="1"/>
        <end position="48"/>
    </location>
</feature>
<organism evidence="2 3">
    <name type="scientific">Solanum commersonii</name>
    <name type="common">Commerson's wild potato</name>
    <name type="synonym">Commerson's nightshade</name>
    <dbReference type="NCBI Taxonomy" id="4109"/>
    <lineage>
        <taxon>Eukaryota</taxon>
        <taxon>Viridiplantae</taxon>
        <taxon>Streptophyta</taxon>
        <taxon>Embryophyta</taxon>
        <taxon>Tracheophyta</taxon>
        <taxon>Spermatophyta</taxon>
        <taxon>Magnoliopsida</taxon>
        <taxon>eudicotyledons</taxon>
        <taxon>Gunneridae</taxon>
        <taxon>Pentapetalae</taxon>
        <taxon>asterids</taxon>
        <taxon>lamiids</taxon>
        <taxon>Solanales</taxon>
        <taxon>Solanaceae</taxon>
        <taxon>Solanoideae</taxon>
        <taxon>Solaneae</taxon>
        <taxon>Solanum</taxon>
    </lineage>
</organism>
<reference evidence="2 3" key="1">
    <citation type="submission" date="2020-09" db="EMBL/GenBank/DDBJ databases">
        <title>De no assembly of potato wild relative species, Solanum commersonii.</title>
        <authorList>
            <person name="Cho K."/>
        </authorList>
    </citation>
    <scope>NUCLEOTIDE SEQUENCE [LARGE SCALE GENOMIC DNA]</scope>
    <source>
        <strain evidence="2">LZ3.2</strain>
        <tissue evidence="2">Leaf</tissue>
    </source>
</reference>
<dbReference type="EMBL" id="JACXVP010000011">
    <property type="protein sequence ID" value="KAG5578193.1"/>
    <property type="molecule type" value="Genomic_DNA"/>
</dbReference>
<proteinExistence type="predicted"/>
<evidence type="ECO:0000313" key="2">
    <source>
        <dbReference type="EMBL" id="KAG5578193.1"/>
    </source>
</evidence>
<evidence type="ECO:0000256" key="1">
    <source>
        <dbReference type="SAM" id="MobiDB-lite"/>
    </source>
</evidence>
<protein>
    <submittedName>
        <fullName evidence="2">Uncharacterized protein</fullName>
    </submittedName>
</protein>
<gene>
    <name evidence="2" type="ORF">H5410_058327</name>
</gene>
<dbReference type="Proteomes" id="UP000824120">
    <property type="component" value="Chromosome 11"/>
</dbReference>
<sequence>MEIRNCTGLQRQKKGRLENLIKKNASKMRKDEQGKNNHTKRDSSEILEEHRHDKLKVVDWVI</sequence>
<keyword evidence="3" id="KW-1185">Reference proteome</keyword>
<comment type="caution">
    <text evidence="2">The sequence shown here is derived from an EMBL/GenBank/DDBJ whole genome shotgun (WGS) entry which is preliminary data.</text>
</comment>
<evidence type="ECO:0000313" key="3">
    <source>
        <dbReference type="Proteomes" id="UP000824120"/>
    </source>
</evidence>
<feature type="compositionally biased region" description="Basic and acidic residues" evidence="1">
    <location>
        <begin position="28"/>
        <end position="48"/>
    </location>
</feature>
<accession>A0A9J5WQR9</accession>
<dbReference type="AlphaFoldDB" id="A0A9J5WQR9"/>